<name>A0A8C4QQJ6_EPTBU</name>
<feature type="region of interest" description="Disordered" evidence="1">
    <location>
        <begin position="1"/>
        <end position="36"/>
    </location>
</feature>
<evidence type="ECO:0000256" key="1">
    <source>
        <dbReference type="SAM" id="MobiDB-lite"/>
    </source>
</evidence>
<feature type="transmembrane region" description="Helical" evidence="2">
    <location>
        <begin position="362"/>
        <end position="384"/>
    </location>
</feature>
<feature type="transmembrane region" description="Helical" evidence="2">
    <location>
        <begin position="253"/>
        <end position="280"/>
    </location>
</feature>
<feature type="compositionally biased region" description="Pro residues" evidence="1">
    <location>
        <begin position="1"/>
        <end position="19"/>
    </location>
</feature>
<accession>A0A8C4QQJ6</accession>
<dbReference type="Proteomes" id="UP000694388">
    <property type="component" value="Unplaced"/>
</dbReference>
<evidence type="ECO:0000259" key="4">
    <source>
        <dbReference type="Pfam" id="PF20053"/>
    </source>
</evidence>
<dbReference type="InterPro" id="IPR045400">
    <property type="entry name" value="Wolframin_Cys-rich"/>
</dbReference>
<dbReference type="Pfam" id="PF20053">
    <property type="entry name" value="WC-rich"/>
    <property type="match status" value="1"/>
</dbReference>
<dbReference type="InterPro" id="IPR026208">
    <property type="entry name" value="Wolframin"/>
</dbReference>
<dbReference type="PANTHER" id="PTHR13098">
    <property type="entry name" value="WOLFRAMIN"/>
    <property type="match status" value="1"/>
</dbReference>
<dbReference type="InterPro" id="IPR026209">
    <property type="entry name" value="Wolframin_fam"/>
</dbReference>
<protein>
    <recommendedName>
        <fullName evidence="7">Wolframin</fullName>
    </recommendedName>
</protein>
<dbReference type="InterPro" id="IPR045461">
    <property type="entry name" value="Wolframin_OB_fold"/>
</dbReference>
<feature type="transmembrane region" description="Helical" evidence="2">
    <location>
        <begin position="333"/>
        <end position="350"/>
    </location>
</feature>
<keyword evidence="2" id="KW-0812">Transmembrane</keyword>
<dbReference type="PRINTS" id="PR02061">
    <property type="entry name" value="WOLFRAMIN"/>
</dbReference>
<feature type="domain" description="Wolframin OB-fold" evidence="3">
    <location>
        <begin position="735"/>
        <end position="795"/>
    </location>
</feature>
<dbReference type="PRINTS" id="PR02060">
    <property type="entry name" value="WOLFFAMILY"/>
</dbReference>
<dbReference type="AlphaFoldDB" id="A0A8C4QQJ6"/>
<feature type="transmembrane region" description="Helical" evidence="2">
    <location>
        <begin position="566"/>
        <end position="588"/>
    </location>
</feature>
<evidence type="ECO:0000256" key="2">
    <source>
        <dbReference type="SAM" id="Phobius"/>
    </source>
</evidence>
<feature type="transmembrane region" description="Helical" evidence="2">
    <location>
        <begin position="496"/>
        <end position="518"/>
    </location>
</feature>
<feature type="compositionally biased region" description="Low complexity" evidence="1">
    <location>
        <begin position="20"/>
        <end position="32"/>
    </location>
</feature>
<organism evidence="5 6">
    <name type="scientific">Eptatretus burgeri</name>
    <name type="common">Inshore hagfish</name>
    <dbReference type="NCBI Taxonomy" id="7764"/>
    <lineage>
        <taxon>Eukaryota</taxon>
        <taxon>Metazoa</taxon>
        <taxon>Chordata</taxon>
        <taxon>Craniata</taxon>
        <taxon>Vertebrata</taxon>
        <taxon>Cyclostomata</taxon>
        <taxon>Myxini</taxon>
        <taxon>Myxiniformes</taxon>
        <taxon>Myxinidae</taxon>
        <taxon>Eptatretinae</taxon>
        <taxon>Eptatretus</taxon>
    </lineage>
</organism>
<reference evidence="5" key="1">
    <citation type="submission" date="2025-08" db="UniProtKB">
        <authorList>
            <consortium name="Ensembl"/>
        </authorList>
    </citation>
    <scope>IDENTIFICATION</scope>
</reference>
<dbReference type="Pfam" id="PF19913">
    <property type="entry name" value="WCOB"/>
    <property type="match status" value="1"/>
</dbReference>
<feature type="transmembrane region" description="Helical" evidence="2">
    <location>
        <begin position="426"/>
        <end position="449"/>
    </location>
</feature>
<proteinExistence type="predicted"/>
<evidence type="ECO:0000313" key="6">
    <source>
        <dbReference type="Proteomes" id="UP000694388"/>
    </source>
</evidence>
<keyword evidence="2" id="KW-0472">Membrane</keyword>
<dbReference type="Ensembl" id="ENSEBUT00000019633.1">
    <property type="protein sequence ID" value="ENSEBUP00000019057.1"/>
    <property type="gene ID" value="ENSEBUG00000011872.1"/>
</dbReference>
<dbReference type="GO" id="GO:0055074">
    <property type="term" value="P:calcium ion homeostasis"/>
    <property type="evidence" value="ECO:0007669"/>
    <property type="project" value="InterPro"/>
</dbReference>
<feature type="domain" description="Wolframin cysteine-rich" evidence="4">
    <location>
        <begin position="608"/>
        <end position="711"/>
    </location>
</feature>
<evidence type="ECO:0000313" key="5">
    <source>
        <dbReference type="Ensembl" id="ENSEBUP00000019057.1"/>
    </source>
</evidence>
<dbReference type="GO" id="GO:0005789">
    <property type="term" value="C:endoplasmic reticulum membrane"/>
    <property type="evidence" value="ECO:0007669"/>
    <property type="project" value="TreeGrafter"/>
</dbReference>
<evidence type="ECO:0000259" key="3">
    <source>
        <dbReference type="Pfam" id="PF19913"/>
    </source>
</evidence>
<evidence type="ECO:0008006" key="7">
    <source>
        <dbReference type="Google" id="ProtNLM"/>
    </source>
</evidence>
<dbReference type="PANTHER" id="PTHR13098:SF3">
    <property type="entry name" value="WOLFRAMIN"/>
    <property type="match status" value="1"/>
</dbReference>
<feature type="transmembrane region" description="Helical" evidence="2">
    <location>
        <begin position="461"/>
        <end position="484"/>
    </location>
</feature>
<dbReference type="OMA" id="PPAWETK"/>
<keyword evidence="6" id="KW-1185">Reference proteome</keyword>
<reference evidence="5" key="2">
    <citation type="submission" date="2025-09" db="UniProtKB">
        <authorList>
            <consortium name="Ensembl"/>
        </authorList>
    </citation>
    <scope>IDENTIFICATION</scope>
</reference>
<dbReference type="GO" id="GO:0030968">
    <property type="term" value="P:endoplasmic reticulum unfolded protein response"/>
    <property type="evidence" value="ECO:0007669"/>
    <property type="project" value="TreeGrafter"/>
</dbReference>
<dbReference type="GeneTree" id="ENSGT00390000016928"/>
<keyword evidence="2" id="KW-1133">Transmembrane helix</keyword>
<sequence>PPLPLLPDSPSPSPSPPSPSSSTISTGTLLTTGTGGGQAYLRQAEEMKDDKMNETAVTWLLRAARQGKKKAVVLLRDCLAQNKGITGANEVEVQRLTSEAELERSLRKASHRLFACINPGHKSSLPLSEALSNADSLGKTDGKGFMGTSLFCLFVCFSSATQKAELSAEDILEMTKDFIEGIPSSPSDLLSTFHDLAKSSDSKIPQDLTFRQKLLSYPFSTLIEAKNYLMETVCNMGTRWIKAALPLNQINTIIFFFMISTFTIDFLGFIVPLLIFYLAFGAMVSMHLKVFFSLQGRDWAEFQKLTDVLRQYDPDLNMEEVQSSFCWSHLEPYLHFLLATLLAVMAFPVADQSWLPCAEFAFLSFILALTGHGAGQVAGVVGLFAHHAVFAQLSSAALRGLDGTLLPESMAWIVKPLVKPLFTIPLGSSIALIFGLPAVPYMYLIYCFYRMASACGFRGIYSQLVPHLVTFVWLEMLTAFLQVMAPVGLVRAASGLLLFFFALPALLLGLFTAAGYAAVHWIIELELTKLGVTLALCSLPLVIRYWKNNAAQSNAFSGECDMQTIFVLISSHRLLLFWCGAIMALFFLNVVRFEGAVHDDNRQLTLLRYSTLCGPEAWQSSSVAQTQERCAHLEGNWVTWVGRLHMVSIVETENSLETFLELLPSPVANWLRCVYGERYHRASHDCHVKLLGQYTFELLLEPLDSPEAEHCDLPVDLIVLEPVLILCSLYQVGMVLTGTDLGKRQPVFDIQTIHCLDCPDSWAGPWRKQKYDWYDTVQRAIRFAFNFFFAPVLTASSS</sequence>